<name>A0ABV4Y8H7_9CYAN</name>
<dbReference type="InterPro" id="IPR004837">
    <property type="entry name" value="NaCa_Exmemb"/>
</dbReference>
<comment type="caution">
    <text evidence="7">The sequence shown here is derived from an EMBL/GenBank/DDBJ whole genome shotgun (WGS) entry which is preliminary data.</text>
</comment>
<feature type="transmembrane region" description="Helical" evidence="5">
    <location>
        <begin position="58"/>
        <end position="81"/>
    </location>
</feature>
<dbReference type="EMBL" id="JBHFNS010000033">
    <property type="protein sequence ID" value="MFB2935110.1"/>
    <property type="molecule type" value="Genomic_DNA"/>
</dbReference>
<evidence type="ECO:0000256" key="4">
    <source>
        <dbReference type="ARBA" id="ARBA00023136"/>
    </source>
</evidence>
<accession>A0ABV4Y8H7</accession>
<feature type="transmembrane region" description="Helical" evidence="5">
    <location>
        <begin position="26"/>
        <end position="46"/>
    </location>
</feature>
<evidence type="ECO:0000313" key="7">
    <source>
        <dbReference type="EMBL" id="MFB2935110.1"/>
    </source>
</evidence>
<evidence type="ECO:0000256" key="5">
    <source>
        <dbReference type="SAM" id="Phobius"/>
    </source>
</evidence>
<evidence type="ECO:0000259" key="6">
    <source>
        <dbReference type="Pfam" id="PF01699"/>
    </source>
</evidence>
<comment type="subcellular location">
    <subcellularLocation>
        <location evidence="1">Membrane</location>
        <topology evidence="1">Multi-pass membrane protein</topology>
    </subcellularLocation>
</comment>
<protein>
    <recommendedName>
        <fullName evidence="6">Sodium/calcium exchanger membrane region domain-containing protein</fullName>
    </recommendedName>
</protein>
<evidence type="ECO:0000256" key="3">
    <source>
        <dbReference type="ARBA" id="ARBA00022989"/>
    </source>
</evidence>
<evidence type="ECO:0000256" key="2">
    <source>
        <dbReference type="ARBA" id="ARBA00022692"/>
    </source>
</evidence>
<organism evidence="7 8">
    <name type="scientific">Floridaenema fluviatile BLCC-F154</name>
    <dbReference type="NCBI Taxonomy" id="3153640"/>
    <lineage>
        <taxon>Bacteria</taxon>
        <taxon>Bacillati</taxon>
        <taxon>Cyanobacteriota</taxon>
        <taxon>Cyanophyceae</taxon>
        <taxon>Oscillatoriophycideae</taxon>
        <taxon>Aerosakkonematales</taxon>
        <taxon>Aerosakkonemataceae</taxon>
        <taxon>Floridanema</taxon>
        <taxon>Floridanema fluviatile</taxon>
    </lineage>
</organism>
<keyword evidence="8" id="KW-1185">Reference proteome</keyword>
<feature type="domain" description="Sodium/calcium exchanger membrane region" evidence="6">
    <location>
        <begin position="1"/>
        <end position="76"/>
    </location>
</feature>
<evidence type="ECO:0000313" key="8">
    <source>
        <dbReference type="Proteomes" id="UP001576776"/>
    </source>
</evidence>
<dbReference type="Pfam" id="PF01699">
    <property type="entry name" value="Na_Ca_ex"/>
    <property type="match status" value="1"/>
</dbReference>
<evidence type="ECO:0000256" key="1">
    <source>
        <dbReference type="ARBA" id="ARBA00004141"/>
    </source>
</evidence>
<dbReference type="RefSeq" id="WP_413256653.1">
    <property type="nucleotide sequence ID" value="NZ_JBHFNS010000033.1"/>
</dbReference>
<gene>
    <name evidence="7" type="ORF">ACE1B6_07505</name>
</gene>
<reference evidence="7 8" key="1">
    <citation type="submission" date="2024-09" db="EMBL/GenBank/DDBJ databases">
        <title>Floridaenema gen nov. (Aerosakkonemataceae, Aerosakkonematales ord. nov., Cyanobacteria) from benthic tropical and subtropical fresh waters, with the description of four new species.</title>
        <authorList>
            <person name="Moretto J.A."/>
            <person name="Berthold D.E."/>
            <person name="Lefler F.W."/>
            <person name="Huang I.-S."/>
            <person name="Laughinghouse H. IV."/>
        </authorList>
    </citation>
    <scope>NUCLEOTIDE SEQUENCE [LARGE SCALE GENOMIC DNA]</scope>
    <source>
        <strain evidence="7 8">BLCC-F154</strain>
    </source>
</reference>
<keyword evidence="3 5" id="KW-1133">Transmembrane helix</keyword>
<proteinExistence type="predicted"/>
<sequence length="104" mass="10930">MGVVLLTLGAYFTVTATENIVSALGISRLIGGLFITSTMSIAAEVFSTWSLAKSGQVTAAATGVIADNTVTMTLAFFPLALMTLPVENFLLYSVNLLILPNPPY</sequence>
<dbReference type="Proteomes" id="UP001576776">
    <property type="component" value="Unassembled WGS sequence"/>
</dbReference>
<keyword evidence="2 5" id="KW-0812">Transmembrane</keyword>
<keyword evidence="4 5" id="KW-0472">Membrane</keyword>